<feature type="transmembrane region" description="Helical" evidence="13">
    <location>
        <begin position="678"/>
        <end position="701"/>
    </location>
</feature>
<evidence type="ECO:0000256" key="8">
    <source>
        <dbReference type="ARBA" id="ARBA00023018"/>
    </source>
</evidence>
<feature type="transmembrane region" description="Helical" evidence="13">
    <location>
        <begin position="288"/>
        <end position="310"/>
    </location>
</feature>
<dbReference type="InterPro" id="IPR055415">
    <property type="entry name" value="LD_SV2"/>
</dbReference>
<evidence type="ECO:0000256" key="1">
    <source>
        <dbReference type="ARBA" id="ARBA00004644"/>
    </source>
</evidence>
<dbReference type="Gene3D" id="2.160.20.80">
    <property type="entry name" value="E3 ubiquitin-protein ligase SopA"/>
    <property type="match status" value="1"/>
</dbReference>
<dbReference type="SUPFAM" id="SSF141571">
    <property type="entry name" value="Pentapeptide repeat-like"/>
    <property type="match status" value="1"/>
</dbReference>
<evidence type="ECO:0000313" key="16">
    <source>
        <dbReference type="Proteomes" id="UP000264800"/>
    </source>
</evidence>
<keyword evidence="5 13" id="KW-0812">Transmembrane</keyword>
<evidence type="ECO:0000256" key="3">
    <source>
        <dbReference type="ARBA" id="ARBA00022448"/>
    </source>
</evidence>
<dbReference type="PANTHER" id="PTHR23511">
    <property type="entry name" value="SYNAPTIC VESICLE GLYCOPROTEIN 2"/>
    <property type="match status" value="1"/>
</dbReference>
<keyword evidence="11" id="KW-0968">Cytoplasmic vesicle</keyword>
<sequence length="736" mass="82688">MDEVPNNRTSLAKGAKDIAKEAKRQAAKNFNKAVDRASDEYSAHRSYNRFDNEAEEEDNYNSYTQPDAHYADNAANDEDEASSDATEGHDDEDEIYEGEYQGVPAYNDGKPRDGQVALGQPVSDSLKSRKELENERQADEEELAQQYELIMQECGHGRFQWQLFFVLGLALMSDGVEVFVVGFVLPSAETDMCVPNSGAGWLGNIVYLGMMFGAFFWGGLSDKVGRRQCLLISLSVNGFFAFLSSFVQGYSMFLFCRMVSGFGIGGAVPIVFSYFAEVLAREKRGEHLSWLCMFWMIGGIYASAMAWAIIPHYGWSFSMGSAYQFHSWRVFVVVCALPCVSAVVALTFMPESPRFYLETGKHDEAWMVLKQIHDTNMRARGEPERVFTVNRIKVPRQLDELVEIQNESANPVLKVLLKIKAELKGIWLTFLRCFNCPVKDNTMKLAAVWFTLSFGYYGLSVWFPDVIKHLQADEYASRVKIHNNERIEDFTFNFTLENQIHRNGVFINDRFISMKFKAVTFIDSSFVNCYFEDVSSVGSFFRNSTFVDSFFYNTDIDDTKLKNSKMINSSFHHNKTGCQMTFDDDYSAYWVYFVNFLGTLAVLPGNIVSALLMDKIGRLSMLGGSMVLSGISCFFLWFGTSESMMIFMLCLYNGLSISAWNSLDVVTTELYPTDRRGTGFGFCNAICKLAAVLGNLIFGSLVGITKAIPILLASAVLVGGGLVGLRLPDTRANVLM</sequence>
<evidence type="ECO:0000256" key="13">
    <source>
        <dbReference type="SAM" id="Phobius"/>
    </source>
</evidence>
<dbReference type="Pfam" id="PF00083">
    <property type="entry name" value="Sugar_tr"/>
    <property type="match status" value="1"/>
</dbReference>
<dbReference type="InterPro" id="IPR005828">
    <property type="entry name" value="MFS_sugar_transport-like"/>
</dbReference>
<organism evidence="15 16">
    <name type="scientific">Kryptolebias marmoratus</name>
    <name type="common">Mangrove killifish</name>
    <name type="synonym">Rivulus marmoratus</name>
    <dbReference type="NCBI Taxonomy" id="37003"/>
    <lineage>
        <taxon>Eukaryota</taxon>
        <taxon>Metazoa</taxon>
        <taxon>Chordata</taxon>
        <taxon>Craniata</taxon>
        <taxon>Vertebrata</taxon>
        <taxon>Euteleostomi</taxon>
        <taxon>Actinopterygii</taxon>
        <taxon>Neopterygii</taxon>
        <taxon>Teleostei</taxon>
        <taxon>Neoteleostei</taxon>
        <taxon>Acanthomorphata</taxon>
        <taxon>Ovalentaria</taxon>
        <taxon>Atherinomorphae</taxon>
        <taxon>Cyprinodontiformes</taxon>
        <taxon>Rivulidae</taxon>
        <taxon>Kryptolebias</taxon>
    </lineage>
</organism>
<dbReference type="FunFam" id="1.20.1250.20:FF:000009">
    <property type="entry name" value="Synaptic vesicle glycoprotein 2A"/>
    <property type="match status" value="1"/>
</dbReference>
<evidence type="ECO:0000256" key="2">
    <source>
        <dbReference type="ARBA" id="ARBA00008335"/>
    </source>
</evidence>
<dbReference type="PANTHER" id="PTHR23511:SF6">
    <property type="entry name" value="SYNAPTIC VESICLE GLYCOPROTEIN 2C"/>
    <property type="match status" value="1"/>
</dbReference>
<keyword evidence="8" id="KW-0770">Synapse</keyword>
<keyword evidence="7 13" id="KW-1133">Transmembrane helix</keyword>
<keyword evidence="6" id="KW-0532">Neurotransmitter transport</keyword>
<dbReference type="Pfam" id="PF23894">
    <property type="entry name" value="LD_SV2"/>
    <property type="match status" value="1"/>
</dbReference>
<proteinExistence type="inferred from homology"/>
<accession>A0A3Q3FV03</accession>
<dbReference type="FunFam" id="1.20.1250.20:FF:000014">
    <property type="entry name" value="synaptic vesicle glycoprotein 2A"/>
    <property type="match status" value="1"/>
</dbReference>
<evidence type="ECO:0000313" key="15">
    <source>
        <dbReference type="Ensembl" id="ENSKMAP00000016267.1"/>
    </source>
</evidence>
<feature type="transmembrane region" description="Helical" evidence="13">
    <location>
        <begin position="644"/>
        <end position="666"/>
    </location>
</feature>
<feature type="transmembrane region" description="Helical" evidence="13">
    <location>
        <begin position="163"/>
        <end position="186"/>
    </location>
</feature>
<dbReference type="PROSITE" id="PS50850">
    <property type="entry name" value="MFS"/>
    <property type="match status" value="1"/>
</dbReference>
<dbReference type="GeneTree" id="ENSGT00950000182940"/>
<reference evidence="15" key="2">
    <citation type="submission" date="2025-09" db="UniProtKB">
        <authorList>
            <consortium name="Ensembl"/>
        </authorList>
    </citation>
    <scope>IDENTIFICATION</scope>
</reference>
<dbReference type="Pfam" id="PF07690">
    <property type="entry name" value="MFS_1"/>
    <property type="match status" value="1"/>
</dbReference>
<keyword evidence="4" id="KW-0597">Phosphoprotein</keyword>
<feature type="transmembrane region" description="Helical" evidence="13">
    <location>
        <begin position="330"/>
        <end position="349"/>
    </location>
</feature>
<dbReference type="GO" id="GO:0006836">
    <property type="term" value="P:neurotransmitter transport"/>
    <property type="evidence" value="ECO:0007669"/>
    <property type="project" value="UniProtKB-KW"/>
</dbReference>
<dbReference type="STRING" id="37003.ENSKMAP00000016267"/>
<dbReference type="InterPro" id="IPR011701">
    <property type="entry name" value="MFS"/>
</dbReference>
<evidence type="ECO:0000256" key="12">
    <source>
        <dbReference type="SAM" id="MobiDB-lite"/>
    </source>
</evidence>
<dbReference type="InterPro" id="IPR020846">
    <property type="entry name" value="MFS_dom"/>
</dbReference>
<feature type="domain" description="Major facilitator superfamily (MFS) profile" evidence="14">
    <location>
        <begin position="163"/>
        <end position="731"/>
    </location>
</feature>
<evidence type="ECO:0000259" key="14">
    <source>
        <dbReference type="PROSITE" id="PS50850"/>
    </source>
</evidence>
<dbReference type="SUPFAM" id="SSF103473">
    <property type="entry name" value="MFS general substrate transporter"/>
    <property type="match status" value="2"/>
</dbReference>
<feature type="transmembrane region" description="Helical" evidence="13">
    <location>
        <begin position="198"/>
        <end position="217"/>
    </location>
</feature>
<evidence type="ECO:0000256" key="9">
    <source>
        <dbReference type="ARBA" id="ARBA00023136"/>
    </source>
</evidence>
<dbReference type="GO" id="GO:0022857">
    <property type="term" value="F:transmembrane transporter activity"/>
    <property type="evidence" value="ECO:0007669"/>
    <property type="project" value="InterPro"/>
</dbReference>
<feature type="compositionally biased region" description="Basic and acidic residues" evidence="12">
    <location>
        <begin position="33"/>
        <end position="52"/>
    </location>
</feature>
<keyword evidence="16" id="KW-1185">Reference proteome</keyword>
<comment type="similarity">
    <text evidence="2">Belongs to the major facilitator superfamily.</text>
</comment>
<keyword evidence="3" id="KW-0813">Transport</keyword>
<dbReference type="Gene3D" id="1.20.1250.20">
    <property type="entry name" value="MFS general substrate transporter like domains"/>
    <property type="match status" value="2"/>
</dbReference>
<dbReference type="PROSITE" id="PS00217">
    <property type="entry name" value="SUGAR_TRANSPORT_2"/>
    <property type="match status" value="1"/>
</dbReference>
<protein>
    <submittedName>
        <fullName evidence="15">Synaptic vesicle glycoprotein 2C</fullName>
    </submittedName>
</protein>
<feature type="transmembrane region" description="Helical" evidence="13">
    <location>
        <begin position="445"/>
        <end position="463"/>
    </location>
</feature>
<feature type="compositionally biased region" description="Basic and acidic residues" evidence="12">
    <location>
        <begin position="126"/>
        <end position="137"/>
    </location>
</feature>
<dbReference type="Ensembl" id="ENSKMAT00000016497.1">
    <property type="protein sequence ID" value="ENSKMAP00000016267.1"/>
    <property type="gene ID" value="ENSKMAG00000012134.1"/>
</dbReference>
<dbReference type="InterPro" id="IPR005829">
    <property type="entry name" value="Sugar_transporter_CS"/>
</dbReference>
<dbReference type="OMA" id="HDEYKDR"/>
<dbReference type="Proteomes" id="UP000264800">
    <property type="component" value="Unplaced"/>
</dbReference>
<evidence type="ECO:0000256" key="11">
    <source>
        <dbReference type="ARBA" id="ARBA00023329"/>
    </source>
</evidence>
<keyword evidence="10" id="KW-0325">Glycoprotein</keyword>
<feature type="transmembrane region" description="Helical" evidence="13">
    <location>
        <begin position="619"/>
        <end position="638"/>
    </location>
</feature>
<dbReference type="GO" id="GO:0007268">
    <property type="term" value="P:chemical synaptic transmission"/>
    <property type="evidence" value="ECO:0007669"/>
    <property type="project" value="InterPro"/>
</dbReference>
<keyword evidence="9 13" id="KW-0472">Membrane</keyword>
<evidence type="ECO:0000256" key="7">
    <source>
        <dbReference type="ARBA" id="ARBA00022989"/>
    </source>
</evidence>
<feature type="region of interest" description="Disordered" evidence="12">
    <location>
        <begin position="1"/>
        <end position="138"/>
    </location>
</feature>
<comment type="subcellular location">
    <subcellularLocation>
        <location evidence="1">Cytoplasmic vesicle</location>
        <location evidence="1">Secretory vesicle</location>
        <location evidence="1">Synaptic vesicle membrane</location>
        <topology evidence="1">Multi-pass membrane protein</topology>
    </subcellularLocation>
</comment>
<dbReference type="AlphaFoldDB" id="A0A3Q3FV03"/>
<dbReference type="FunFam" id="2.160.20.80:FF:000001">
    <property type="entry name" value="Synaptic vesicle glycoprotein 2A"/>
    <property type="match status" value="1"/>
</dbReference>
<evidence type="ECO:0000256" key="10">
    <source>
        <dbReference type="ARBA" id="ARBA00023180"/>
    </source>
</evidence>
<feature type="compositionally biased region" description="Basic and acidic residues" evidence="12">
    <location>
        <begin position="14"/>
        <end position="24"/>
    </location>
</feature>
<evidence type="ECO:0000256" key="5">
    <source>
        <dbReference type="ARBA" id="ARBA00022692"/>
    </source>
</evidence>
<name>A0A3Q3FV03_KRYMA</name>
<feature type="transmembrane region" description="Helical" evidence="13">
    <location>
        <begin position="252"/>
        <end position="276"/>
    </location>
</feature>
<dbReference type="GO" id="GO:0030672">
    <property type="term" value="C:synaptic vesicle membrane"/>
    <property type="evidence" value="ECO:0007669"/>
    <property type="project" value="UniProtKB-SubCell"/>
</dbReference>
<reference evidence="15" key="1">
    <citation type="submission" date="2025-08" db="UniProtKB">
        <authorList>
            <consortium name="Ensembl"/>
        </authorList>
    </citation>
    <scope>IDENTIFICATION</scope>
</reference>
<dbReference type="InterPro" id="IPR022308">
    <property type="entry name" value="SV2"/>
</dbReference>
<feature type="transmembrane region" description="Helical" evidence="13">
    <location>
        <begin position="229"/>
        <end position="246"/>
    </location>
</feature>
<dbReference type="InterPro" id="IPR036259">
    <property type="entry name" value="MFS_trans_sf"/>
</dbReference>
<feature type="transmembrane region" description="Helical" evidence="13">
    <location>
        <begin position="707"/>
        <end position="727"/>
    </location>
</feature>
<evidence type="ECO:0000256" key="6">
    <source>
        <dbReference type="ARBA" id="ARBA00022775"/>
    </source>
</evidence>
<feature type="compositionally biased region" description="Polar residues" evidence="12">
    <location>
        <begin position="1"/>
        <end position="10"/>
    </location>
</feature>
<feature type="transmembrane region" description="Helical" evidence="13">
    <location>
        <begin position="589"/>
        <end position="612"/>
    </location>
</feature>
<evidence type="ECO:0000256" key="4">
    <source>
        <dbReference type="ARBA" id="ARBA00022553"/>
    </source>
</evidence>
<dbReference type="NCBIfam" id="TIGR01299">
    <property type="entry name" value="synapt_SV2"/>
    <property type="match status" value="1"/>
</dbReference>